<dbReference type="AlphaFoldDB" id="A0A0K9CNJ1"/>
<reference evidence="2 3" key="2">
    <citation type="submission" date="2013-10" db="EMBL/GenBank/DDBJ databases">
        <title>The Genome Sequence of Fusobacterium nucleatum subsp. animalis D11.</title>
        <authorList>
            <consortium name="The Broad Institute Genomics Platform"/>
            <person name="Earl A."/>
            <person name="Ward D."/>
            <person name="Feldgarden M."/>
            <person name="Gevers D."/>
            <person name="Kostic A."/>
            <person name="Garrett W."/>
            <person name="Young S.K."/>
            <person name="Zeng Q."/>
            <person name="Gargeya S."/>
            <person name="Fitzgerald M."/>
            <person name="Abouelleil A."/>
            <person name="Alvarado L."/>
            <person name="Berlin A.M."/>
            <person name="Chapman S.B."/>
            <person name="Gainer-Dewar J."/>
            <person name="Goldberg J."/>
            <person name="Gnerre S."/>
            <person name="Griggs A."/>
            <person name="Gujja S."/>
            <person name="Hansen M."/>
            <person name="Howarth C."/>
            <person name="Imamovic A."/>
            <person name="Ireland A."/>
            <person name="Larimer J."/>
            <person name="McCowan C."/>
            <person name="Murphy C."/>
            <person name="Pearson M."/>
            <person name="Poon T.W."/>
            <person name="Priest M."/>
            <person name="Roberts A."/>
            <person name="Saif S."/>
            <person name="Shea T."/>
            <person name="Sykes S."/>
            <person name="Wortman J."/>
            <person name="Nusbaum C."/>
            <person name="Birren B."/>
        </authorList>
    </citation>
    <scope>NUCLEOTIDE SEQUENCE [LARGE SCALE GENOMIC DNA]</scope>
    <source>
        <strain evidence="2 3">D11</strain>
    </source>
</reference>
<dbReference type="Proteomes" id="UP000004650">
    <property type="component" value="Unassembled WGS sequence"/>
</dbReference>
<feature type="transmembrane region" description="Helical" evidence="1">
    <location>
        <begin position="12"/>
        <end position="33"/>
    </location>
</feature>
<keyword evidence="1" id="KW-0812">Transmembrane</keyword>
<comment type="caution">
    <text evidence="2">The sequence shown here is derived from an EMBL/GenBank/DDBJ whole genome shotgun (WGS) entry which is preliminary data.</text>
</comment>
<keyword evidence="1" id="KW-0472">Membrane</keyword>
<evidence type="ECO:0000256" key="1">
    <source>
        <dbReference type="SAM" id="Phobius"/>
    </source>
</evidence>
<accession>A0A0K9CNJ1</accession>
<evidence type="ECO:0000313" key="3">
    <source>
        <dbReference type="Proteomes" id="UP000004650"/>
    </source>
</evidence>
<dbReference type="InterPro" id="IPR036259">
    <property type="entry name" value="MFS_trans_sf"/>
</dbReference>
<reference evidence="3" key="1">
    <citation type="submission" date="2009-02" db="EMBL/GenBank/DDBJ databases">
        <title>The Genome Sequence of Shigella sp. D9.</title>
        <authorList>
            <consortium name="The Broad Institute Genome Sequencing Platform"/>
            <person name="Ward D."/>
            <person name="Young S.K."/>
            <person name="Kodira C.D."/>
            <person name="Zeng Q."/>
            <person name="Koehrsen M."/>
            <person name="Alvarado L."/>
            <person name="Berlin A."/>
            <person name="Borenstein D."/>
            <person name="Chen Z."/>
            <person name="Engels R."/>
            <person name="Freedman E."/>
            <person name="Gellesch M."/>
            <person name="Goldberg J."/>
            <person name="Griggs A."/>
            <person name="Gujja S."/>
            <person name="Heiman D."/>
            <person name="Hepburn T."/>
            <person name="Howarth C."/>
            <person name="Jen D."/>
            <person name="Larson L."/>
            <person name="Lewis B."/>
            <person name="Mehta T."/>
            <person name="Park D."/>
            <person name="Pearson M."/>
            <person name="Roberts A."/>
            <person name="Saif S."/>
            <person name="Shea T."/>
            <person name="Shenoy N."/>
            <person name="Sisk P."/>
            <person name="Stolte C."/>
            <person name="Sykes S."/>
            <person name="Walk T."/>
            <person name="White J."/>
            <person name="Yandava C."/>
            <person name="Allen-Vercoe E."/>
            <person name="Strauss J."/>
            <person name="Sibley C."/>
            <person name="White A."/>
            <person name="Ambrose C."/>
            <person name="Lander E."/>
            <person name="Nusbaum C."/>
            <person name="Galagan J."/>
            <person name="Birren B."/>
        </authorList>
    </citation>
    <scope>NUCLEOTIDE SEQUENCE [LARGE SCALE GENOMIC DNA]</scope>
    <source>
        <strain evidence="3">D11</strain>
    </source>
</reference>
<feature type="non-terminal residue" evidence="2">
    <location>
        <position position="94"/>
    </location>
</feature>
<keyword evidence="1" id="KW-1133">Transmembrane helix</keyword>
<name>A0A0K9CNJ1_9FUSO</name>
<dbReference type="Gene3D" id="1.20.1250.20">
    <property type="entry name" value="MFS general substrate transporter like domains"/>
    <property type="match status" value="1"/>
</dbReference>
<evidence type="ECO:0000313" key="2">
    <source>
        <dbReference type="EMBL" id="KMV75902.1"/>
    </source>
</evidence>
<dbReference type="EMBL" id="ACDS02000083">
    <property type="protein sequence ID" value="KMV75902.1"/>
    <property type="molecule type" value="Genomic_DNA"/>
</dbReference>
<gene>
    <name evidence="2" type="ORF">PSAG_04724</name>
</gene>
<feature type="transmembrane region" description="Helical" evidence="1">
    <location>
        <begin position="45"/>
        <end position="65"/>
    </location>
</feature>
<dbReference type="SUPFAM" id="SSF103473">
    <property type="entry name" value="MFS general substrate transporter"/>
    <property type="match status" value="1"/>
</dbReference>
<protein>
    <submittedName>
        <fullName evidence="2">Uncharacterized protein</fullName>
    </submittedName>
</protein>
<organism evidence="2 3">
    <name type="scientific">Fusobacterium animalis D11</name>
    <dbReference type="NCBI Taxonomy" id="556264"/>
    <lineage>
        <taxon>Bacteria</taxon>
        <taxon>Fusobacteriati</taxon>
        <taxon>Fusobacteriota</taxon>
        <taxon>Fusobacteriia</taxon>
        <taxon>Fusobacteriales</taxon>
        <taxon>Fusobacteriaceae</taxon>
        <taxon>Fusobacterium</taxon>
    </lineage>
</organism>
<proteinExistence type="predicted"/>
<sequence>MQSKESNIKLLLLGRAVSLFGSTIYLIVLPLYILNITQNLKFTGIFFAAVNLPTTIISIFIGTIIEKFNKKNISLSDSCYKFNSYNSNFFSLTF</sequence>